<dbReference type="InterPro" id="IPR011990">
    <property type="entry name" value="TPR-like_helical_dom_sf"/>
</dbReference>
<gene>
    <name evidence="2" type="ORF">CD30_00600</name>
</gene>
<evidence type="ECO:0000313" key="3">
    <source>
        <dbReference type="Proteomes" id="UP000030595"/>
    </source>
</evidence>
<dbReference type="OrthoDB" id="9759607at2"/>
<comment type="caution">
    <text evidence="2">The sequence shown here is derived from an EMBL/GenBank/DDBJ whole genome shotgun (WGS) entry which is preliminary data.</text>
</comment>
<reference evidence="2 3" key="1">
    <citation type="submission" date="2014-02" db="EMBL/GenBank/DDBJ databases">
        <title>Draft genome sequence of Lysinibacillus massiliensis CCUG 49529.</title>
        <authorList>
            <person name="Zhang F."/>
            <person name="Wang G."/>
            <person name="Zhang L."/>
        </authorList>
    </citation>
    <scope>NUCLEOTIDE SEQUENCE [LARGE SCALE GENOMIC DNA]</scope>
    <source>
        <strain evidence="2 3">CCUG 49529</strain>
    </source>
</reference>
<dbReference type="NCBIfam" id="TIGR00254">
    <property type="entry name" value="GGDEF"/>
    <property type="match status" value="1"/>
</dbReference>
<dbReference type="InterPro" id="IPR043128">
    <property type="entry name" value="Rev_trsase/Diguanyl_cyclase"/>
</dbReference>
<dbReference type="SUPFAM" id="SSF55073">
    <property type="entry name" value="Nucleotide cyclase"/>
    <property type="match status" value="1"/>
</dbReference>
<dbReference type="InterPro" id="IPR000160">
    <property type="entry name" value="GGDEF_dom"/>
</dbReference>
<protein>
    <recommendedName>
        <fullName evidence="1">GGDEF domain-containing protein</fullName>
    </recommendedName>
</protein>
<evidence type="ECO:0000313" key="2">
    <source>
        <dbReference type="EMBL" id="KGR92350.1"/>
    </source>
</evidence>
<dbReference type="Gene3D" id="1.25.40.10">
    <property type="entry name" value="Tetratricopeptide repeat domain"/>
    <property type="match status" value="1"/>
</dbReference>
<keyword evidence="3" id="KW-1185">Reference proteome</keyword>
<dbReference type="GO" id="GO:0052621">
    <property type="term" value="F:diguanylate cyclase activity"/>
    <property type="evidence" value="ECO:0007669"/>
    <property type="project" value="TreeGrafter"/>
</dbReference>
<dbReference type="AlphaFoldDB" id="A0A0A3J9B1"/>
<dbReference type="Gene3D" id="3.30.70.270">
    <property type="match status" value="1"/>
</dbReference>
<dbReference type="CDD" id="cd01949">
    <property type="entry name" value="GGDEF"/>
    <property type="match status" value="1"/>
</dbReference>
<dbReference type="GO" id="GO:1902201">
    <property type="term" value="P:negative regulation of bacterial-type flagellum-dependent cell motility"/>
    <property type="evidence" value="ECO:0007669"/>
    <property type="project" value="TreeGrafter"/>
</dbReference>
<dbReference type="GO" id="GO:0005886">
    <property type="term" value="C:plasma membrane"/>
    <property type="evidence" value="ECO:0007669"/>
    <property type="project" value="TreeGrafter"/>
</dbReference>
<dbReference type="PANTHER" id="PTHR45138:SF9">
    <property type="entry name" value="DIGUANYLATE CYCLASE DGCM-RELATED"/>
    <property type="match status" value="1"/>
</dbReference>
<name>A0A0A3J9B1_9BACL</name>
<dbReference type="RefSeq" id="WP_036170912.1">
    <property type="nucleotide sequence ID" value="NZ_AVCZ01000001.1"/>
</dbReference>
<feature type="domain" description="GGDEF" evidence="1">
    <location>
        <begin position="338"/>
        <end position="474"/>
    </location>
</feature>
<proteinExistence type="predicted"/>
<dbReference type="InterPro" id="IPR050469">
    <property type="entry name" value="Diguanylate_Cyclase"/>
</dbReference>
<dbReference type="EMBL" id="JPVQ01000001">
    <property type="protein sequence ID" value="KGR92350.1"/>
    <property type="molecule type" value="Genomic_DNA"/>
</dbReference>
<dbReference type="Pfam" id="PF00990">
    <property type="entry name" value="GGDEF"/>
    <property type="match status" value="1"/>
</dbReference>
<dbReference type="PROSITE" id="PS50887">
    <property type="entry name" value="GGDEF"/>
    <property type="match status" value="1"/>
</dbReference>
<dbReference type="SUPFAM" id="SSF48452">
    <property type="entry name" value="TPR-like"/>
    <property type="match status" value="2"/>
</dbReference>
<dbReference type="SMART" id="SM00267">
    <property type="entry name" value="GGDEF"/>
    <property type="match status" value="1"/>
</dbReference>
<dbReference type="eggNOG" id="COG3706">
    <property type="taxonomic scope" value="Bacteria"/>
</dbReference>
<dbReference type="GO" id="GO:0043709">
    <property type="term" value="P:cell adhesion involved in single-species biofilm formation"/>
    <property type="evidence" value="ECO:0007669"/>
    <property type="project" value="TreeGrafter"/>
</dbReference>
<dbReference type="Proteomes" id="UP000030595">
    <property type="component" value="Unassembled WGS sequence"/>
</dbReference>
<organism evidence="2 3">
    <name type="scientific">Ureibacillus massiliensis 4400831 = CIP 108448 = CCUG 49529</name>
    <dbReference type="NCBI Taxonomy" id="1211035"/>
    <lineage>
        <taxon>Bacteria</taxon>
        <taxon>Bacillati</taxon>
        <taxon>Bacillota</taxon>
        <taxon>Bacilli</taxon>
        <taxon>Bacillales</taxon>
        <taxon>Caryophanaceae</taxon>
        <taxon>Ureibacillus</taxon>
    </lineage>
</organism>
<sequence>MNVKINRFTKLEAKLDTAFSEGHYNEAISLANELLDQSEHAEDQKAMMKAYLNLAGSYYYLGQIDLAFENVLQYKLLCDEHGDDQDKFYLFNLSSLIYEFDENYVKAKDAMNECINIALELEMYQAASACLNKYSYYYILEKNYSEAAKNANASMILAKKHCPGDILLHCQIYFNLAKAYIGLDRLEEAKEILEPLRFNAYLKNSLHEKGHYYFTLSLLYTARGEYEKSLYTLKEAYCIFSDLNNKMMLKSITKNLSEIYEIVHDYENAYEILKQYTIICEQLFTVRLNSKIKEIDIKHSIAEIEKRANLDCLTGVYNRYYIEMNCNSWLKERKITRSSICCIVLDVDHFKNINDTYGHLIGDEVIKTVGNTCKQVMEEENTIVGRYGGDEFIVLLKDYPSNQIMAKAQQLFQALSDLKVQYGFNTIQITVSMGIVCSDGIPTVKKFTQLFKIADQALYMAKNQGKNQIVFLSKENCGMK</sequence>
<evidence type="ECO:0000259" key="1">
    <source>
        <dbReference type="PROSITE" id="PS50887"/>
    </source>
</evidence>
<accession>A0A0A3J9B1</accession>
<dbReference type="InterPro" id="IPR029787">
    <property type="entry name" value="Nucleotide_cyclase"/>
</dbReference>
<dbReference type="PANTHER" id="PTHR45138">
    <property type="entry name" value="REGULATORY COMPONENTS OF SENSORY TRANSDUCTION SYSTEM"/>
    <property type="match status" value="1"/>
</dbReference>
<dbReference type="FunFam" id="3.30.70.270:FF:000001">
    <property type="entry name" value="Diguanylate cyclase domain protein"/>
    <property type="match status" value="1"/>
</dbReference>